<feature type="transmembrane region" description="Helical" evidence="3">
    <location>
        <begin position="109"/>
        <end position="129"/>
    </location>
</feature>
<evidence type="ECO:0000256" key="1">
    <source>
        <dbReference type="ARBA" id="ARBA00009381"/>
    </source>
</evidence>
<accession>A0AAV7WFG3</accession>
<name>A0AAV7WFG3_PLEWA</name>
<dbReference type="Pfam" id="PF01019">
    <property type="entry name" value="G_glu_transpept"/>
    <property type="match status" value="1"/>
</dbReference>
<comment type="caution">
    <text evidence="4">The sequence shown here is derived from an EMBL/GenBank/DDBJ whole genome shotgun (WGS) entry which is preliminary data.</text>
</comment>
<organism evidence="4 5">
    <name type="scientific">Pleurodeles waltl</name>
    <name type="common">Iberian ribbed newt</name>
    <dbReference type="NCBI Taxonomy" id="8319"/>
    <lineage>
        <taxon>Eukaryota</taxon>
        <taxon>Metazoa</taxon>
        <taxon>Chordata</taxon>
        <taxon>Craniata</taxon>
        <taxon>Vertebrata</taxon>
        <taxon>Euteleostomi</taxon>
        <taxon>Amphibia</taxon>
        <taxon>Batrachia</taxon>
        <taxon>Caudata</taxon>
        <taxon>Salamandroidea</taxon>
        <taxon>Salamandridae</taxon>
        <taxon>Pleurodelinae</taxon>
        <taxon>Pleurodeles</taxon>
    </lineage>
</organism>
<proteinExistence type="inferred from homology"/>
<dbReference type="InterPro" id="IPR029055">
    <property type="entry name" value="Ntn_hydrolases_N"/>
</dbReference>
<dbReference type="Gene3D" id="3.60.20.40">
    <property type="match status" value="1"/>
</dbReference>
<keyword evidence="3" id="KW-0812">Transmembrane</keyword>
<keyword evidence="3" id="KW-0472">Membrane</keyword>
<dbReference type="PANTHER" id="PTHR47278:SF1">
    <property type="entry name" value="GLUTATHIONE HYDROLASE 6"/>
    <property type="match status" value="1"/>
</dbReference>
<protein>
    <submittedName>
        <fullName evidence="4">Uncharacterized protein</fullName>
    </submittedName>
</protein>
<gene>
    <name evidence="4" type="ORF">NDU88_000423</name>
</gene>
<feature type="compositionally biased region" description="Basic and acidic residues" evidence="2">
    <location>
        <begin position="177"/>
        <end position="237"/>
    </location>
</feature>
<keyword evidence="5" id="KW-1185">Reference proteome</keyword>
<sequence>MRSRGAWLQVKCASEGPGHLAARRARGPVALETAWWAGPRRVRAEVAGEVRRARADSRSRARAEPGMEGPRSVVRYQRLQGSDSEEPQVTVHLYSRSARWVIREKQREACTRIFAAILLLALALSFAYYQLTHGDEKQPESEESKWAFVDNPYWDHVWENDLESGHNATEGQAGGLDAKENPENHHSVEEEGGHHHGEEEEGGHHNGEEEEGDHHHGEDEEAGHHHDDEEENEHHSEDEDQADEPSGGHTHEHGVYHHATVLTASDVCSKVGKDILAAGGNIVDAGIAALLCLCVVHPHAAGIGGVFSAIYYNSTSGHVRALNAMPTQSPSRRFGIPVVLQGLSVIHQQYGVLDWPKLLTMPMQLAEEGFKIDSILARALQENEDQVKSSSLREWFCYTNGSLKEEGVVSANPKLAEILQSSTTMMKGGALSEDVLQHLSEDLSSVGLSPSERMLFTDAIKASTVEFENPLSFKLDGFHLYAAPPPASGNILGDILKQVNRRKLSVTSVDGEQSTVGTFLHILNSSNHGYATGLGDILHAGTSNSSGQPVSAKDVASLSFANVGTHIASADSHGNTLLISISLNSSFGSRFISPSTGILLSDFILGLGTLFWACPVVVKPNDEDDVLGLAATGASSVPIAVAQSIIKHIYFEKPLTELTSGPLLDVDIAVDGVLHSFISGFSNLSEVSLSRFEKEPEVTVLNRTDVSTPVLVVESHAEHVRAFGSPTACCHFDGL</sequence>
<dbReference type="SUPFAM" id="SSF56235">
    <property type="entry name" value="N-terminal nucleophile aminohydrolases (Ntn hydrolases)"/>
    <property type="match status" value="1"/>
</dbReference>
<evidence type="ECO:0000256" key="3">
    <source>
        <dbReference type="SAM" id="Phobius"/>
    </source>
</evidence>
<dbReference type="Proteomes" id="UP001066276">
    <property type="component" value="Chromosome 1_1"/>
</dbReference>
<dbReference type="GO" id="GO:0070062">
    <property type="term" value="C:extracellular exosome"/>
    <property type="evidence" value="ECO:0007669"/>
    <property type="project" value="TreeGrafter"/>
</dbReference>
<dbReference type="EMBL" id="JANPWB010000001">
    <property type="protein sequence ID" value="KAJ1212779.1"/>
    <property type="molecule type" value="Genomic_DNA"/>
</dbReference>
<keyword evidence="3" id="KW-1133">Transmembrane helix</keyword>
<evidence type="ECO:0000313" key="4">
    <source>
        <dbReference type="EMBL" id="KAJ1212779.1"/>
    </source>
</evidence>
<feature type="region of interest" description="Disordered" evidence="2">
    <location>
        <begin position="164"/>
        <end position="252"/>
    </location>
</feature>
<evidence type="ECO:0000256" key="2">
    <source>
        <dbReference type="SAM" id="MobiDB-lite"/>
    </source>
</evidence>
<comment type="similarity">
    <text evidence="1">Belongs to the gamma-glutamyltransferase family.</text>
</comment>
<reference evidence="4" key="1">
    <citation type="journal article" date="2022" name="bioRxiv">
        <title>Sequencing and chromosome-scale assembly of the giantPleurodeles waltlgenome.</title>
        <authorList>
            <person name="Brown T."/>
            <person name="Elewa A."/>
            <person name="Iarovenko S."/>
            <person name="Subramanian E."/>
            <person name="Araus A.J."/>
            <person name="Petzold A."/>
            <person name="Susuki M."/>
            <person name="Suzuki K.-i.T."/>
            <person name="Hayashi T."/>
            <person name="Toyoda A."/>
            <person name="Oliveira C."/>
            <person name="Osipova E."/>
            <person name="Leigh N.D."/>
            <person name="Simon A."/>
            <person name="Yun M.H."/>
        </authorList>
    </citation>
    <scope>NUCLEOTIDE SEQUENCE</scope>
    <source>
        <strain evidence="4">20211129_DDA</strain>
        <tissue evidence="4">Liver</tissue>
    </source>
</reference>
<evidence type="ECO:0000313" key="5">
    <source>
        <dbReference type="Proteomes" id="UP001066276"/>
    </source>
</evidence>
<dbReference type="PANTHER" id="PTHR47278">
    <property type="entry name" value="GLUTATHIONE HYDROLASE 6"/>
    <property type="match status" value="1"/>
</dbReference>
<dbReference type="AlphaFoldDB" id="A0AAV7WFG3"/>
<dbReference type="PRINTS" id="PR01210">
    <property type="entry name" value="GGTRANSPTASE"/>
</dbReference>
<dbReference type="InterPro" id="IPR052688">
    <property type="entry name" value="Gamma-glutamyltransfase"/>
</dbReference>
<dbReference type="InterPro" id="IPR043137">
    <property type="entry name" value="GGT_ssub_C"/>
</dbReference>